<feature type="compositionally biased region" description="Basic and acidic residues" evidence="1">
    <location>
        <begin position="62"/>
        <end position="89"/>
    </location>
</feature>
<organism evidence="2 3">
    <name type="scientific">Colletotrichum abscissum</name>
    <dbReference type="NCBI Taxonomy" id="1671311"/>
    <lineage>
        <taxon>Eukaryota</taxon>
        <taxon>Fungi</taxon>
        <taxon>Dikarya</taxon>
        <taxon>Ascomycota</taxon>
        <taxon>Pezizomycotina</taxon>
        <taxon>Sordariomycetes</taxon>
        <taxon>Hypocreomycetidae</taxon>
        <taxon>Glomerellales</taxon>
        <taxon>Glomerellaceae</taxon>
        <taxon>Colletotrichum</taxon>
        <taxon>Colletotrichum acutatum species complex</taxon>
    </lineage>
</organism>
<sequence length="271" mass="30454">INHHPLSHSQTTQFVPRRQLKGSQHPSPTRRNGIPPRLQRSSPAAERRSLPSFRLRARNRSPIREPAHDRHHDTAARRRGPLDRAERARLQHRRRQGHLDLHPDPQEAPERQRRRPLHPSRRHLRCPHGAPGSHSPHLPGIQARNAIRQLARPPLAHGLGHPPQGPPLGEPAHGLAVVGRHDAGHQTQLQVQGGRHPLCREARVRVLCPGAAVEADQAQGVRQQLFVLAQEAQAHSDQVERDRVGAISLYGVSLVYKTFQRPFVPHGRPET</sequence>
<dbReference type="EMBL" id="SDAQ01000168">
    <property type="protein sequence ID" value="KAI3532491.1"/>
    <property type="molecule type" value="Genomic_DNA"/>
</dbReference>
<reference evidence="2" key="1">
    <citation type="submission" date="2019-01" db="EMBL/GenBank/DDBJ databases">
        <title>Colletotrichum abscissum LGMF1257.</title>
        <authorList>
            <person name="Baroncelli R."/>
        </authorList>
    </citation>
    <scope>NUCLEOTIDE SEQUENCE</scope>
    <source>
        <strain evidence="2">Ca142</strain>
    </source>
</reference>
<evidence type="ECO:0000313" key="3">
    <source>
        <dbReference type="Proteomes" id="UP001056436"/>
    </source>
</evidence>
<keyword evidence="3" id="KW-1185">Reference proteome</keyword>
<feature type="non-terminal residue" evidence="2">
    <location>
        <position position="1"/>
    </location>
</feature>
<protein>
    <submittedName>
        <fullName evidence="2">Uncharacterized protein</fullName>
    </submittedName>
</protein>
<feature type="compositionally biased region" description="Basic residues" evidence="1">
    <location>
        <begin position="112"/>
        <end position="126"/>
    </location>
</feature>
<feature type="region of interest" description="Disordered" evidence="1">
    <location>
        <begin position="1"/>
        <end position="140"/>
    </location>
</feature>
<proteinExistence type="predicted"/>
<accession>A0A9P9X297</accession>
<feature type="compositionally biased region" description="Polar residues" evidence="1">
    <location>
        <begin position="21"/>
        <end position="30"/>
    </location>
</feature>
<comment type="caution">
    <text evidence="2">The sequence shown here is derived from an EMBL/GenBank/DDBJ whole genome shotgun (WGS) entry which is preliminary data.</text>
</comment>
<name>A0A9P9X297_9PEZI</name>
<dbReference type="Proteomes" id="UP001056436">
    <property type="component" value="Unassembled WGS sequence"/>
</dbReference>
<dbReference type="AlphaFoldDB" id="A0A9P9X297"/>
<evidence type="ECO:0000313" key="2">
    <source>
        <dbReference type="EMBL" id="KAI3532491.1"/>
    </source>
</evidence>
<feature type="compositionally biased region" description="Basic and acidic residues" evidence="1">
    <location>
        <begin position="97"/>
        <end position="111"/>
    </location>
</feature>
<gene>
    <name evidence="2" type="ORF">CABS02_13821</name>
</gene>
<evidence type="ECO:0000256" key="1">
    <source>
        <dbReference type="SAM" id="MobiDB-lite"/>
    </source>
</evidence>